<keyword evidence="3" id="KW-0804">Transcription</keyword>
<evidence type="ECO:0000256" key="4">
    <source>
        <dbReference type="SAM" id="MobiDB-lite"/>
    </source>
</evidence>
<dbReference type="PANTHER" id="PTHR43537:SF39">
    <property type="entry name" value="HTH-TYPE TRANSCRIPTIONAL REGULATOR MCBR"/>
    <property type="match status" value="1"/>
</dbReference>
<evidence type="ECO:0000256" key="2">
    <source>
        <dbReference type="ARBA" id="ARBA00023125"/>
    </source>
</evidence>
<dbReference type="STRING" id="1123029.SAMN02745172_02214"/>
<dbReference type="Pfam" id="PF07729">
    <property type="entry name" value="FCD"/>
    <property type="match status" value="1"/>
</dbReference>
<dbReference type="Gene3D" id="1.20.120.530">
    <property type="entry name" value="GntR ligand-binding domain-like"/>
    <property type="match status" value="1"/>
</dbReference>
<feature type="domain" description="GntR C-terminal" evidence="5">
    <location>
        <begin position="128"/>
        <end position="251"/>
    </location>
</feature>
<keyword evidence="2 6" id="KW-0238">DNA-binding</keyword>
<dbReference type="SMART" id="SM00895">
    <property type="entry name" value="FCD"/>
    <property type="match status" value="1"/>
</dbReference>
<dbReference type="EMBL" id="FRXO01000004">
    <property type="protein sequence ID" value="SHO65569.1"/>
    <property type="molecule type" value="Genomic_DNA"/>
</dbReference>
<proteinExistence type="predicted"/>
<dbReference type="RefSeq" id="WP_084564481.1">
    <property type="nucleotide sequence ID" value="NZ_FRXO01000004.1"/>
</dbReference>
<dbReference type="InterPro" id="IPR011711">
    <property type="entry name" value="GntR_C"/>
</dbReference>
<evidence type="ECO:0000259" key="5">
    <source>
        <dbReference type="SMART" id="SM00895"/>
    </source>
</evidence>
<evidence type="ECO:0000256" key="1">
    <source>
        <dbReference type="ARBA" id="ARBA00023015"/>
    </source>
</evidence>
<keyword evidence="1" id="KW-0805">Transcription regulation</keyword>
<evidence type="ECO:0000313" key="7">
    <source>
        <dbReference type="Proteomes" id="UP000186406"/>
    </source>
</evidence>
<dbReference type="GO" id="GO:0003700">
    <property type="term" value="F:DNA-binding transcription factor activity"/>
    <property type="evidence" value="ECO:0007669"/>
    <property type="project" value="InterPro"/>
</dbReference>
<dbReference type="SUPFAM" id="SSF48008">
    <property type="entry name" value="GntR ligand-binding domain-like"/>
    <property type="match status" value="1"/>
</dbReference>
<reference evidence="6 7" key="1">
    <citation type="submission" date="2016-12" db="EMBL/GenBank/DDBJ databases">
        <authorList>
            <person name="Song W.-J."/>
            <person name="Kurnit D.M."/>
        </authorList>
    </citation>
    <scope>NUCLEOTIDE SEQUENCE [LARGE SCALE GENOMIC DNA]</scope>
    <source>
        <strain evidence="6 7">DSM 19599</strain>
    </source>
</reference>
<dbReference type="Pfam" id="PF00392">
    <property type="entry name" value="GntR"/>
    <property type="match status" value="1"/>
</dbReference>
<dbReference type="AlphaFoldDB" id="A0A1M7ZL82"/>
<feature type="compositionally biased region" description="Basic and acidic residues" evidence="4">
    <location>
        <begin position="1"/>
        <end position="17"/>
    </location>
</feature>
<feature type="region of interest" description="Disordered" evidence="4">
    <location>
        <begin position="1"/>
        <end position="50"/>
    </location>
</feature>
<accession>A0A1M7ZL82</accession>
<dbReference type="Gene3D" id="1.10.10.10">
    <property type="entry name" value="Winged helix-like DNA-binding domain superfamily/Winged helix DNA-binding domain"/>
    <property type="match status" value="1"/>
</dbReference>
<evidence type="ECO:0000256" key="3">
    <source>
        <dbReference type="ARBA" id="ARBA00023163"/>
    </source>
</evidence>
<sequence length="264" mass="28684">MKQAYPRDGETEGDPGRRRSSRLLRASPRGRAGPVSGDTQEQGFSLDGIAVDPSLPEEDRLYAAIRDGLSAGRLMPGQGIGIRTLAEAFGIGPGAAREAARRLAAEDAVLLTDSRIEVPPLSLDCFEELMQARLLLEPACAVRAMPYVDRGLLGRVHDYDAVARRAAISGDAEIGMMANHRFHFEIYRAAPSHVLVPLVERIWMRFGPFMRAVYGMAGTPEPPLQHAAIIAAIKRRDPEALKASVAEDIRSGLSVFDSAMSARR</sequence>
<evidence type="ECO:0000313" key="6">
    <source>
        <dbReference type="EMBL" id="SHO65569.1"/>
    </source>
</evidence>
<dbReference type="InterPro" id="IPR036390">
    <property type="entry name" value="WH_DNA-bd_sf"/>
</dbReference>
<dbReference type="InterPro" id="IPR000524">
    <property type="entry name" value="Tscrpt_reg_HTH_GntR"/>
</dbReference>
<dbReference type="GO" id="GO:0003677">
    <property type="term" value="F:DNA binding"/>
    <property type="evidence" value="ECO:0007669"/>
    <property type="project" value="UniProtKB-KW"/>
</dbReference>
<feature type="compositionally biased region" description="Low complexity" evidence="4">
    <location>
        <begin position="23"/>
        <end position="33"/>
    </location>
</feature>
<dbReference type="Proteomes" id="UP000186406">
    <property type="component" value="Unassembled WGS sequence"/>
</dbReference>
<dbReference type="InterPro" id="IPR008920">
    <property type="entry name" value="TF_FadR/GntR_C"/>
</dbReference>
<dbReference type="OrthoDB" id="9815654at2"/>
<gene>
    <name evidence="6" type="ORF">SAMN02745172_02214</name>
</gene>
<dbReference type="InterPro" id="IPR036388">
    <property type="entry name" value="WH-like_DNA-bd_sf"/>
</dbReference>
<organism evidence="6 7">
    <name type="scientific">Pseudoxanthobacter soli DSM 19599</name>
    <dbReference type="NCBI Taxonomy" id="1123029"/>
    <lineage>
        <taxon>Bacteria</taxon>
        <taxon>Pseudomonadati</taxon>
        <taxon>Pseudomonadota</taxon>
        <taxon>Alphaproteobacteria</taxon>
        <taxon>Hyphomicrobiales</taxon>
        <taxon>Segnochrobactraceae</taxon>
        <taxon>Pseudoxanthobacter</taxon>
    </lineage>
</organism>
<protein>
    <submittedName>
        <fullName evidence="6">DNA-binding transcriptional regulator, GntR family</fullName>
    </submittedName>
</protein>
<keyword evidence="7" id="KW-1185">Reference proteome</keyword>
<dbReference type="SUPFAM" id="SSF46785">
    <property type="entry name" value="Winged helix' DNA-binding domain"/>
    <property type="match status" value="1"/>
</dbReference>
<name>A0A1M7ZL82_9HYPH</name>
<dbReference type="PANTHER" id="PTHR43537">
    <property type="entry name" value="TRANSCRIPTIONAL REGULATOR, GNTR FAMILY"/>
    <property type="match status" value="1"/>
</dbReference>